<accession>A0A3M7T8D6</accession>
<organism evidence="1 2">
    <name type="scientific">Brachionus plicatilis</name>
    <name type="common">Marine rotifer</name>
    <name type="synonym">Brachionus muelleri</name>
    <dbReference type="NCBI Taxonomy" id="10195"/>
    <lineage>
        <taxon>Eukaryota</taxon>
        <taxon>Metazoa</taxon>
        <taxon>Spiralia</taxon>
        <taxon>Gnathifera</taxon>
        <taxon>Rotifera</taxon>
        <taxon>Eurotatoria</taxon>
        <taxon>Monogononta</taxon>
        <taxon>Pseudotrocha</taxon>
        <taxon>Ploima</taxon>
        <taxon>Brachionidae</taxon>
        <taxon>Brachionus</taxon>
    </lineage>
</organism>
<comment type="caution">
    <text evidence="1">The sequence shown here is derived from an EMBL/GenBank/DDBJ whole genome shotgun (WGS) entry which is preliminary data.</text>
</comment>
<reference evidence="1 2" key="1">
    <citation type="journal article" date="2018" name="Sci. Rep.">
        <title>Genomic signatures of local adaptation to the degree of environmental predictability in rotifers.</title>
        <authorList>
            <person name="Franch-Gras L."/>
            <person name="Hahn C."/>
            <person name="Garcia-Roger E.M."/>
            <person name="Carmona M.J."/>
            <person name="Serra M."/>
            <person name="Gomez A."/>
        </authorList>
    </citation>
    <scope>NUCLEOTIDE SEQUENCE [LARGE SCALE GENOMIC DNA]</scope>
    <source>
        <strain evidence="1">HYR1</strain>
    </source>
</reference>
<dbReference type="AlphaFoldDB" id="A0A3M7T8D6"/>
<evidence type="ECO:0000313" key="2">
    <source>
        <dbReference type="Proteomes" id="UP000276133"/>
    </source>
</evidence>
<evidence type="ECO:0000313" key="1">
    <source>
        <dbReference type="EMBL" id="RNA44090.1"/>
    </source>
</evidence>
<name>A0A3M7T8D6_BRAPC</name>
<dbReference type="EMBL" id="REGN01000157">
    <property type="protein sequence ID" value="RNA44090.1"/>
    <property type="molecule type" value="Genomic_DNA"/>
</dbReference>
<proteinExistence type="predicted"/>
<protein>
    <submittedName>
        <fullName evidence="1">Uncharacterized protein</fullName>
    </submittedName>
</protein>
<keyword evidence="2" id="KW-1185">Reference proteome</keyword>
<dbReference type="Proteomes" id="UP000276133">
    <property type="component" value="Unassembled WGS sequence"/>
</dbReference>
<sequence length="77" mass="8709">MGIDYITQCMKMTDQRTAICLLSEVVTVICRCRSFITISLYSYINLSKSLTNSTQVLSTFKWTNILVILLTNFSSGD</sequence>
<gene>
    <name evidence="1" type="ORF">BpHYR1_042642</name>
</gene>